<proteinExistence type="predicted"/>
<gene>
    <name evidence="2" type="ORF">FGM00_02205</name>
</gene>
<accession>A0A5B7SK73</accession>
<reference evidence="2 3" key="1">
    <citation type="submission" date="2019-05" db="EMBL/GenBank/DDBJ databases">
        <title>Genome sequencing of F202Z8.</title>
        <authorList>
            <person name="Kwon Y.M."/>
        </authorList>
    </citation>
    <scope>NUCLEOTIDE SEQUENCE [LARGE SCALE GENOMIC DNA]</scope>
    <source>
        <strain evidence="2 3">F202Z8</strain>
    </source>
</reference>
<sequence>MKKIIKSIIREIVPIILGILIALYINNWNENRKDEKYIHQILLSIDKELKESNESINEKIPLQKTLIDTLEFYKNNDTISILNVMMKADGISIPSIKISSWKAISSSKIELMEYDRISALADIEEQKENLLSKTQLLMDFTYQNIKETGADKKELIALMMRDIIVSETGLKEEIKGVVENRTID</sequence>
<dbReference type="InterPro" id="IPR045749">
    <property type="entry name" value="DUF6090"/>
</dbReference>
<keyword evidence="1" id="KW-1133">Transmembrane helix</keyword>
<dbReference type="KEGG" id="asag:FGM00_02205"/>
<keyword evidence="1" id="KW-0812">Transmembrane</keyword>
<dbReference type="OrthoDB" id="713837at2"/>
<feature type="transmembrane region" description="Helical" evidence="1">
    <location>
        <begin position="12"/>
        <end position="29"/>
    </location>
</feature>
<dbReference type="EMBL" id="CP040710">
    <property type="protein sequence ID" value="QCW98985.1"/>
    <property type="molecule type" value="Genomic_DNA"/>
</dbReference>
<dbReference type="RefSeq" id="WP_138851340.1">
    <property type="nucleotide sequence ID" value="NZ_CP040710.1"/>
</dbReference>
<dbReference type="AlphaFoldDB" id="A0A5B7SK73"/>
<keyword evidence="3" id="KW-1185">Reference proteome</keyword>
<name>A0A5B7SK73_9FLAO</name>
<keyword evidence="1" id="KW-0472">Membrane</keyword>
<dbReference type="Pfam" id="PF19578">
    <property type="entry name" value="DUF6090"/>
    <property type="match status" value="1"/>
</dbReference>
<evidence type="ECO:0000256" key="1">
    <source>
        <dbReference type="SAM" id="Phobius"/>
    </source>
</evidence>
<dbReference type="Proteomes" id="UP000310017">
    <property type="component" value="Chromosome"/>
</dbReference>
<evidence type="ECO:0000313" key="2">
    <source>
        <dbReference type="EMBL" id="QCW98985.1"/>
    </source>
</evidence>
<protein>
    <submittedName>
        <fullName evidence="2">Uncharacterized protein</fullName>
    </submittedName>
</protein>
<organism evidence="2 3">
    <name type="scientific">Aggregatimonas sangjinii</name>
    <dbReference type="NCBI Taxonomy" id="2583587"/>
    <lineage>
        <taxon>Bacteria</taxon>
        <taxon>Pseudomonadati</taxon>
        <taxon>Bacteroidota</taxon>
        <taxon>Flavobacteriia</taxon>
        <taxon>Flavobacteriales</taxon>
        <taxon>Flavobacteriaceae</taxon>
        <taxon>Aggregatimonas</taxon>
    </lineage>
</organism>
<evidence type="ECO:0000313" key="3">
    <source>
        <dbReference type="Proteomes" id="UP000310017"/>
    </source>
</evidence>